<dbReference type="GO" id="GO:0016020">
    <property type="term" value="C:membrane"/>
    <property type="evidence" value="ECO:0007669"/>
    <property type="project" value="UniProtKB-SubCell"/>
</dbReference>
<dbReference type="AlphaFoldDB" id="A0A4U1ETD4"/>
<evidence type="ECO:0000313" key="9">
    <source>
        <dbReference type="EMBL" id="TKC39914.1"/>
    </source>
</evidence>
<keyword evidence="7" id="KW-0325">Glycoprotein</keyword>
<dbReference type="InterPro" id="IPR007947">
    <property type="entry name" value="CD164_MGC24"/>
</dbReference>
<evidence type="ECO:0000256" key="4">
    <source>
        <dbReference type="ARBA" id="ARBA00022729"/>
    </source>
</evidence>
<protein>
    <recommendedName>
        <fullName evidence="11">CD164 molecule like 2</fullName>
    </recommendedName>
</protein>
<proteinExistence type="inferred from homology"/>
<evidence type="ECO:0008006" key="11">
    <source>
        <dbReference type="Google" id="ProtNLM"/>
    </source>
</evidence>
<feature type="non-terminal residue" evidence="9">
    <location>
        <position position="492"/>
    </location>
</feature>
<keyword evidence="3" id="KW-0812">Transmembrane</keyword>
<feature type="region of interest" description="Disordered" evidence="8">
    <location>
        <begin position="75"/>
        <end position="145"/>
    </location>
</feature>
<dbReference type="PANTHER" id="PTHR11337:SF11">
    <property type="entry name" value="CD164 SIALOMUCIN-LIKE 2 PROTEIN"/>
    <property type="match status" value="1"/>
</dbReference>
<name>A0A4U1ETD4_MONMO</name>
<evidence type="ECO:0000256" key="2">
    <source>
        <dbReference type="ARBA" id="ARBA00005341"/>
    </source>
</evidence>
<evidence type="ECO:0000313" key="10">
    <source>
        <dbReference type="Proteomes" id="UP000308365"/>
    </source>
</evidence>
<reference evidence="10" key="1">
    <citation type="journal article" date="2019" name="IScience">
        <title>Narwhal Genome Reveals Long-Term Low Genetic Diversity despite Current Large Abundance Size.</title>
        <authorList>
            <person name="Westbury M.V."/>
            <person name="Petersen B."/>
            <person name="Garde E."/>
            <person name="Heide-Jorgensen M.P."/>
            <person name="Lorenzen E.D."/>
        </authorList>
    </citation>
    <scope>NUCLEOTIDE SEQUENCE [LARGE SCALE GENOMIC DNA]</scope>
</reference>
<evidence type="ECO:0000256" key="5">
    <source>
        <dbReference type="ARBA" id="ARBA00022989"/>
    </source>
</evidence>
<evidence type="ECO:0000256" key="8">
    <source>
        <dbReference type="SAM" id="MobiDB-lite"/>
    </source>
</evidence>
<accession>A0A4U1ETD4</accession>
<evidence type="ECO:0000256" key="6">
    <source>
        <dbReference type="ARBA" id="ARBA00023136"/>
    </source>
</evidence>
<dbReference type="Proteomes" id="UP000308365">
    <property type="component" value="Unassembled WGS sequence"/>
</dbReference>
<dbReference type="EMBL" id="RWIC01000824">
    <property type="protein sequence ID" value="TKC39914.1"/>
    <property type="molecule type" value="Genomic_DNA"/>
</dbReference>
<gene>
    <name evidence="9" type="ORF">EI555_019679</name>
</gene>
<keyword evidence="5" id="KW-1133">Transmembrane helix</keyword>
<keyword evidence="6" id="KW-0472">Membrane</keyword>
<dbReference type="Pfam" id="PF05283">
    <property type="entry name" value="MGC-24"/>
    <property type="match status" value="2"/>
</dbReference>
<feature type="compositionally biased region" description="Basic and acidic residues" evidence="8">
    <location>
        <begin position="102"/>
        <end position="112"/>
    </location>
</feature>
<dbReference type="PANTHER" id="PTHR11337">
    <property type="entry name" value="MUCIN/PORIMIN"/>
    <property type="match status" value="1"/>
</dbReference>
<comment type="subcellular location">
    <subcellularLocation>
        <location evidence="1">Membrane</location>
        <topology evidence="1">Single-pass type I membrane protein</topology>
    </subcellularLocation>
</comment>
<comment type="caution">
    <text evidence="9">The sequence shown here is derived from an EMBL/GenBank/DDBJ whole genome shotgun (WGS) entry which is preliminary data.</text>
</comment>
<feature type="region of interest" description="Disordered" evidence="8">
    <location>
        <begin position="1"/>
        <end position="57"/>
    </location>
</feature>
<keyword evidence="4" id="KW-0732">Signal</keyword>
<comment type="similarity">
    <text evidence="2">Belongs to the CD164 family.</text>
</comment>
<organism evidence="9 10">
    <name type="scientific">Monodon monoceros</name>
    <name type="common">Narwhal</name>
    <name type="synonym">Ceratodon monodon</name>
    <dbReference type="NCBI Taxonomy" id="40151"/>
    <lineage>
        <taxon>Eukaryota</taxon>
        <taxon>Metazoa</taxon>
        <taxon>Chordata</taxon>
        <taxon>Craniata</taxon>
        <taxon>Vertebrata</taxon>
        <taxon>Euteleostomi</taxon>
        <taxon>Mammalia</taxon>
        <taxon>Eutheria</taxon>
        <taxon>Laurasiatheria</taxon>
        <taxon>Artiodactyla</taxon>
        <taxon>Whippomorpha</taxon>
        <taxon>Cetacea</taxon>
        <taxon>Odontoceti</taxon>
        <taxon>Monodontidae</taxon>
        <taxon>Monodon</taxon>
    </lineage>
</organism>
<evidence type="ECO:0000256" key="7">
    <source>
        <dbReference type="ARBA" id="ARBA00023180"/>
    </source>
</evidence>
<sequence length="492" mass="52088">MTISPFRASGPCRRAHPAPGYPADGSQHSGTGSPPASPDSGFLVSTSDPSQPLRALSLAQRPRILTALPDAWCPRRGPLLTSRDRARPGPGEAPLGSRLRRVYADPEKPPRPREKRRCPGLAPYTPAEPSLEGTRHTSTPQTPTPRLHLRAMAAPGPRALRAALCGGCCCLLLCAQLVVAGKGARGFGRGALLRMNIWPAVRGACKQLKLCEHCVEGNRAHNLTGCVWKQCQPEEPGHCVAQAEVVKEGCSVYNRSESCPAVHHHPTYEPKTITTESPSVPEARGPGFDGASFIGGVVLALSLQTVAFFVLRFLKAQDSTYQTLSVATGRSLGPKGSCSEAPVCCGPMCAVGRIAAASIKVFALLTTACSLRVGVLGLAENLTPFRPGFHTQGKKDEEAALLTRLGGRNCGHQILAPVGTEQARCPIPDIPSCLGLVPTDESILQPPSVSSIIPVWSLPPPINLAWTLPPNKGALSSTVFYVPCLGLCVDWI</sequence>
<dbReference type="GO" id="GO:0031410">
    <property type="term" value="C:cytoplasmic vesicle"/>
    <property type="evidence" value="ECO:0007669"/>
    <property type="project" value="TreeGrafter"/>
</dbReference>
<evidence type="ECO:0000256" key="1">
    <source>
        <dbReference type="ARBA" id="ARBA00004479"/>
    </source>
</evidence>
<evidence type="ECO:0000256" key="3">
    <source>
        <dbReference type="ARBA" id="ARBA00022692"/>
    </source>
</evidence>